<evidence type="ECO:0000313" key="2">
    <source>
        <dbReference type="EMBL" id="GET42464.1"/>
    </source>
</evidence>
<name>A0AAV3XP44_9CYAN</name>
<reference evidence="2" key="1">
    <citation type="submission" date="2019-10" db="EMBL/GenBank/DDBJ databases">
        <title>Draft genome sequece of Microseira wollei NIES-4236.</title>
        <authorList>
            <person name="Yamaguchi H."/>
            <person name="Suzuki S."/>
            <person name="Kawachi M."/>
        </authorList>
    </citation>
    <scope>NUCLEOTIDE SEQUENCE</scope>
    <source>
        <strain evidence="2">NIES-4236</strain>
    </source>
</reference>
<dbReference type="InterPro" id="IPR014044">
    <property type="entry name" value="CAP_dom"/>
</dbReference>
<dbReference type="PANTHER" id="PTHR31157:SF1">
    <property type="entry name" value="SCP DOMAIN-CONTAINING PROTEIN"/>
    <property type="match status" value="1"/>
</dbReference>
<sequence length="350" mass="38395">MKHSTSPITRQEITRQEITRQGIARQGIARQGIARQGITRQGITRQGIARQGIARQGITRQGITRQGITRQGITRQGITRQGITRQGITRQGINSLANSESPLKRTEFIHSVHFSGLRLLARKFISGGVGFFPGKFISGGVGFFPGKFISGGVGLLPGKFISGGVGLFPFYFLLLTFTSGCDSVVSGAKDILVTRETPVASIPRPKNTNKTVNRSRYAALEAEIHAKINQYRQSQNLPPLTLDARISEQARIHSQAMASGKATFSHDGFEKRVDAIAKSIPYRSAGENLAYNQGYRAPVDQAVEGWLNSPGHYKNIVGDFDLTGVGVVKTPQGRYYFTQIFIRRAKYGIF</sequence>
<dbReference type="SUPFAM" id="SSF55797">
    <property type="entry name" value="PR-1-like"/>
    <property type="match status" value="1"/>
</dbReference>
<dbReference type="AlphaFoldDB" id="A0AAV3XP44"/>
<proteinExistence type="predicted"/>
<dbReference type="Proteomes" id="UP001050975">
    <property type="component" value="Unassembled WGS sequence"/>
</dbReference>
<accession>A0AAV3XP44</accession>
<keyword evidence="3" id="KW-1185">Reference proteome</keyword>
<feature type="domain" description="SCP" evidence="1">
    <location>
        <begin position="227"/>
        <end position="341"/>
    </location>
</feature>
<dbReference type="RefSeq" id="WP_226590034.1">
    <property type="nucleotide sequence ID" value="NZ_BLAY01000165.1"/>
</dbReference>
<protein>
    <submittedName>
        <fullName evidence="2">Allergen V5/Tpx-1 related</fullName>
    </submittedName>
</protein>
<organism evidence="2 3">
    <name type="scientific">Microseira wollei NIES-4236</name>
    <dbReference type="NCBI Taxonomy" id="2530354"/>
    <lineage>
        <taxon>Bacteria</taxon>
        <taxon>Bacillati</taxon>
        <taxon>Cyanobacteriota</taxon>
        <taxon>Cyanophyceae</taxon>
        <taxon>Oscillatoriophycideae</taxon>
        <taxon>Aerosakkonematales</taxon>
        <taxon>Aerosakkonemataceae</taxon>
        <taxon>Microseira</taxon>
    </lineage>
</organism>
<dbReference type="Pfam" id="PF00188">
    <property type="entry name" value="CAP"/>
    <property type="match status" value="1"/>
</dbReference>
<evidence type="ECO:0000259" key="1">
    <source>
        <dbReference type="Pfam" id="PF00188"/>
    </source>
</evidence>
<comment type="caution">
    <text evidence="2">The sequence shown here is derived from an EMBL/GenBank/DDBJ whole genome shotgun (WGS) entry which is preliminary data.</text>
</comment>
<evidence type="ECO:0000313" key="3">
    <source>
        <dbReference type="Proteomes" id="UP001050975"/>
    </source>
</evidence>
<dbReference type="Gene3D" id="3.40.33.10">
    <property type="entry name" value="CAP"/>
    <property type="match status" value="1"/>
</dbReference>
<dbReference type="InterPro" id="IPR035940">
    <property type="entry name" value="CAP_sf"/>
</dbReference>
<dbReference type="PANTHER" id="PTHR31157">
    <property type="entry name" value="SCP DOMAIN-CONTAINING PROTEIN"/>
    <property type="match status" value="1"/>
</dbReference>
<dbReference type="CDD" id="cd05379">
    <property type="entry name" value="CAP_bacterial"/>
    <property type="match status" value="1"/>
</dbReference>
<gene>
    <name evidence="2" type="ORF">MiSe_72810</name>
</gene>
<dbReference type="EMBL" id="BLAY01000165">
    <property type="protein sequence ID" value="GET42464.1"/>
    <property type="molecule type" value="Genomic_DNA"/>
</dbReference>